<keyword evidence="2" id="KW-1185">Reference proteome</keyword>
<comment type="caution">
    <text evidence="1">The sequence shown here is derived from an EMBL/GenBank/DDBJ whole genome shotgun (WGS) entry which is preliminary data.</text>
</comment>
<evidence type="ECO:0000313" key="2">
    <source>
        <dbReference type="Proteomes" id="UP001071110"/>
    </source>
</evidence>
<protein>
    <submittedName>
        <fullName evidence="1">Retrotransposon gag domain-containing protein</fullName>
    </submittedName>
</protein>
<feature type="non-terminal residue" evidence="1">
    <location>
        <position position="1"/>
    </location>
</feature>
<dbReference type="Pfam" id="PF14223">
    <property type="entry name" value="Retrotran_gag_2"/>
    <property type="match status" value="1"/>
</dbReference>
<accession>A0A9Q4IIS7</accession>
<proteinExistence type="predicted"/>
<dbReference type="Proteomes" id="UP001071110">
    <property type="component" value="Unassembled WGS sequence"/>
</dbReference>
<dbReference type="AlphaFoldDB" id="A0A9Q4IIS7"/>
<sequence length="150" mass="16502">GGIAKKSTATKDEEWEIVERKPLGTIRLSLTVSVAFNISKEKTTKGLMDALAKLYEKPSASNKVFLMKRLFNMKMSEGGSVADHLNEFNTVTNQLSSVKVDFDDEVRALLILCSLPERWNGLVMAVSNSVSGSNTLKFDDVVGVILSEEM</sequence>
<evidence type="ECO:0000313" key="1">
    <source>
        <dbReference type="EMBL" id="MCZ2221927.1"/>
    </source>
</evidence>
<organism evidence="1 2">
    <name type="scientific">Corynebacterium pilbarense</name>
    <dbReference type="NCBI Taxonomy" id="1288393"/>
    <lineage>
        <taxon>Bacteria</taxon>
        <taxon>Bacillati</taxon>
        <taxon>Actinomycetota</taxon>
        <taxon>Actinomycetes</taxon>
        <taxon>Mycobacteriales</taxon>
        <taxon>Corynebacteriaceae</taxon>
        <taxon>Corynebacterium</taxon>
    </lineage>
</organism>
<reference evidence="1" key="1">
    <citation type="submission" date="2022-08" db="EMBL/GenBank/DDBJ databases">
        <title>Corynebacterium sp. nov., isolated from clinical breast specimens.</title>
        <authorList>
            <person name="Zhang T."/>
        </authorList>
    </citation>
    <scope>NUCLEOTIDE SEQUENCE</scope>
    <source>
        <strain evidence="1">CCUG 57942</strain>
    </source>
</reference>
<name>A0A9Q4IIS7_9CORY</name>
<gene>
    <name evidence="1" type="ORF">NUW87_11245</name>
</gene>
<dbReference type="EMBL" id="JANRML010000034">
    <property type="protein sequence ID" value="MCZ2221927.1"/>
    <property type="molecule type" value="Genomic_DNA"/>
</dbReference>